<evidence type="ECO:0000256" key="4">
    <source>
        <dbReference type="ARBA" id="ARBA00022989"/>
    </source>
</evidence>
<evidence type="ECO:0000259" key="10">
    <source>
        <dbReference type="PROSITE" id="PS51758"/>
    </source>
</evidence>
<dbReference type="CTD" id="25875"/>
<dbReference type="Proteomes" id="UP001652622">
    <property type="component" value="Unplaced"/>
</dbReference>
<proteinExistence type="predicted"/>
<keyword evidence="2 8" id="KW-0812">Transmembrane</keyword>
<dbReference type="PANTHER" id="PTHR14009:SF13">
    <property type="entry name" value="LETM1 DOMAIN-CONTAINING PROTEIN 1"/>
    <property type="match status" value="1"/>
</dbReference>
<dbReference type="GO" id="GO:0043022">
    <property type="term" value="F:ribosome binding"/>
    <property type="evidence" value="ECO:0007669"/>
    <property type="project" value="InterPro"/>
</dbReference>
<evidence type="ECO:0000256" key="6">
    <source>
        <dbReference type="ARBA" id="ARBA00023136"/>
    </source>
</evidence>
<organism evidence="11 12">
    <name type="scientific">Pantherophis guttatus</name>
    <name type="common">Corn snake</name>
    <name type="synonym">Elaphe guttata</name>
    <dbReference type="NCBI Taxonomy" id="94885"/>
    <lineage>
        <taxon>Eukaryota</taxon>
        <taxon>Metazoa</taxon>
        <taxon>Chordata</taxon>
        <taxon>Craniata</taxon>
        <taxon>Vertebrata</taxon>
        <taxon>Euteleostomi</taxon>
        <taxon>Lepidosauria</taxon>
        <taxon>Squamata</taxon>
        <taxon>Bifurcata</taxon>
        <taxon>Unidentata</taxon>
        <taxon>Episquamata</taxon>
        <taxon>Toxicofera</taxon>
        <taxon>Serpentes</taxon>
        <taxon>Colubroidea</taxon>
        <taxon>Colubridae</taxon>
        <taxon>Colubrinae</taxon>
        <taxon>Pantherophis</taxon>
    </lineage>
</organism>
<dbReference type="OrthoDB" id="73691at2759"/>
<keyword evidence="5 7" id="KW-0496">Mitochondrion</keyword>
<keyword evidence="6 8" id="KW-0472">Membrane</keyword>
<evidence type="ECO:0000256" key="1">
    <source>
        <dbReference type="ARBA" id="ARBA00004434"/>
    </source>
</evidence>
<dbReference type="KEGG" id="pgut:117662690"/>
<dbReference type="RefSeq" id="XP_034268107.1">
    <property type="nucleotide sequence ID" value="XM_034412216.2"/>
</dbReference>
<dbReference type="AlphaFoldDB" id="A0A6P9B9Z7"/>
<dbReference type="Pfam" id="PF07766">
    <property type="entry name" value="LETM1_RBD"/>
    <property type="match status" value="1"/>
</dbReference>
<dbReference type="GeneID" id="117662690"/>
<feature type="transmembrane region" description="Helical" evidence="8">
    <location>
        <begin position="149"/>
        <end position="172"/>
    </location>
</feature>
<dbReference type="InterPro" id="IPR044202">
    <property type="entry name" value="LETM1/MDM38-like"/>
</dbReference>
<keyword evidence="11" id="KW-1185">Reference proteome</keyword>
<keyword evidence="4 8" id="KW-1133">Transmembrane helix</keyword>
<evidence type="ECO:0000256" key="9">
    <source>
        <dbReference type="SAM" id="SignalP"/>
    </source>
</evidence>
<gene>
    <name evidence="12" type="primary">LETMD1</name>
</gene>
<accession>A0A6P9B9Z7</accession>
<name>A0A6P9B9Z7_PANGU</name>
<feature type="domain" description="Letm1 RBD" evidence="10">
    <location>
        <begin position="174"/>
        <end position="417"/>
    </location>
</feature>
<protein>
    <submittedName>
        <fullName evidence="12">LETM1 domain-containing protein 1 isoform X1</fullName>
    </submittedName>
</protein>
<dbReference type="GO" id="GO:0030003">
    <property type="term" value="P:intracellular monoatomic cation homeostasis"/>
    <property type="evidence" value="ECO:0007669"/>
    <property type="project" value="TreeGrafter"/>
</dbReference>
<evidence type="ECO:0000256" key="5">
    <source>
        <dbReference type="ARBA" id="ARBA00023128"/>
    </source>
</evidence>
<evidence type="ECO:0000256" key="8">
    <source>
        <dbReference type="SAM" id="Phobius"/>
    </source>
</evidence>
<comment type="subcellular location">
    <subcellularLocation>
        <location evidence="1">Mitochondrion inner membrane</location>
        <topology evidence="1">Single-pass membrane protein</topology>
    </subcellularLocation>
</comment>
<keyword evidence="3" id="KW-0999">Mitochondrion inner membrane</keyword>
<evidence type="ECO:0000313" key="11">
    <source>
        <dbReference type="Proteomes" id="UP001652622"/>
    </source>
</evidence>
<dbReference type="OMA" id="HINCLSH"/>
<dbReference type="GO" id="GO:0005743">
    <property type="term" value="C:mitochondrial inner membrane"/>
    <property type="evidence" value="ECO:0007669"/>
    <property type="project" value="UniProtKB-SubCell"/>
</dbReference>
<evidence type="ECO:0000256" key="7">
    <source>
        <dbReference type="PROSITE-ProRule" id="PRU01094"/>
    </source>
</evidence>
<dbReference type="InParanoid" id="A0A6P9B9Z7"/>
<evidence type="ECO:0000256" key="2">
    <source>
        <dbReference type="ARBA" id="ARBA00022692"/>
    </source>
</evidence>
<keyword evidence="9" id="KW-0732">Signal</keyword>
<reference evidence="12" key="1">
    <citation type="submission" date="2025-08" db="UniProtKB">
        <authorList>
            <consortium name="RefSeq"/>
        </authorList>
    </citation>
    <scope>IDENTIFICATION</scope>
    <source>
        <tissue evidence="12">Blood</tissue>
    </source>
</reference>
<feature type="chain" id="PRO_5027937171" evidence="9">
    <location>
        <begin position="16"/>
        <end position="417"/>
    </location>
</feature>
<dbReference type="InterPro" id="IPR033122">
    <property type="entry name" value="LETM1-like_RBD"/>
</dbReference>
<dbReference type="PANTHER" id="PTHR14009">
    <property type="entry name" value="LEUCINE ZIPPER-EF-HAND CONTAINING TRANSMEMBRANE PROTEIN"/>
    <property type="match status" value="1"/>
</dbReference>
<dbReference type="PROSITE" id="PS51758">
    <property type="entry name" value="LETM1_RBD"/>
    <property type="match status" value="1"/>
</dbReference>
<feature type="signal peptide" evidence="9">
    <location>
        <begin position="1"/>
        <end position="15"/>
    </location>
</feature>
<evidence type="ECO:0000256" key="3">
    <source>
        <dbReference type="ARBA" id="ARBA00022792"/>
    </source>
</evidence>
<sequence length="417" mass="48998">MALLLLLLSGRRCCCRPGGCGLRLGLRRPPVPIASLHRALRPPEPPPWPVLRLPVCHFSSKANSNKLTSVLVSKIKYLNQKYERYLERNFPRFYQLYSTFLKGLQVFFSEAKEIRRIKADMSNKNIQFHQLPYREMERLRQFRRDLIKAIPVGILSLPPFANYLVLLLMYLFPRQLLIRHFWTPEQQAEFLNTYHNMRREAYTEVIDGLTHLSHFPDDPQLRQRMLYLCEKVQKGFHPDVTELKAVRSLFVGHPFGIQQLTVQHVKVLSHVLFLTPRLPSFFLRNRLRSHLSELYYLDQAMVKLGVSQLTDEEVQVACYTRGLNSVHLDPADSRRWLNQWLSLSCSLRATLGQHRPFLCVTSIKLWWEFVVSEAVMLLQKVNRNKQTDALQGGATEKMVINRKMLRLQYQERLVFYP</sequence>
<evidence type="ECO:0000313" key="12">
    <source>
        <dbReference type="RefSeq" id="XP_034268107.1"/>
    </source>
</evidence>